<feature type="compositionally biased region" description="Pro residues" evidence="5">
    <location>
        <begin position="330"/>
        <end position="341"/>
    </location>
</feature>
<dbReference type="Pfam" id="PF07690">
    <property type="entry name" value="MFS_1"/>
    <property type="match status" value="1"/>
</dbReference>
<feature type="transmembrane region" description="Helical" evidence="6">
    <location>
        <begin position="872"/>
        <end position="892"/>
    </location>
</feature>
<feature type="transmembrane region" description="Helical" evidence="6">
    <location>
        <begin position="513"/>
        <end position="538"/>
    </location>
</feature>
<dbReference type="PANTHER" id="PTHR23294:SF59">
    <property type="entry name" value="UNC93-LIKE PROTEIN C922.05C"/>
    <property type="match status" value="1"/>
</dbReference>
<dbReference type="AlphaFoldDB" id="A0AAN6FDF8"/>
<dbReference type="GO" id="GO:0022857">
    <property type="term" value="F:transmembrane transporter activity"/>
    <property type="evidence" value="ECO:0007669"/>
    <property type="project" value="InterPro"/>
</dbReference>
<feature type="transmembrane region" description="Helical" evidence="6">
    <location>
        <begin position="593"/>
        <end position="611"/>
    </location>
</feature>
<dbReference type="SUPFAM" id="SSF103473">
    <property type="entry name" value="MFS general substrate transporter"/>
    <property type="match status" value="1"/>
</dbReference>
<keyword evidence="4 6" id="KW-0472">Membrane</keyword>
<feature type="transmembrane region" description="Helical" evidence="6">
    <location>
        <begin position="752"/>
        <end position="771"/>
    </location>
</feature>
<dbReference type="InterPro" id="IPR036259">
    <property type="entry name" value="MFS_trans_sf"/>
</dbReference>
<evidence type="ECO:0000256" key="3">
    <source>
        <dbReference type="ARBA" id="ARBA00022989"/>
    </source>
</evidence>
<dbReference type="GO" id="GO:0016020">
    <property type="term" value="C:membrane"/>
    <property type="evidence" value="ECO:0007669"/>
    <property type="project" value="UniProtKB-SubCell"/>
</dbReference>
<feature type="transmembrane region" description="Helical" evidence="6">
    <location>
        <begin position="804"/>
        <end position="827"/>
    </location>
</feature>
<feature type="transmembrane region" description="Helical" evidence="6">
    <location>
        <begin position="684"/>
        <end position="702"/>
    </location>
</feature>
<dbReference type="InterPro" id="IPR011701">
    <property type="entry name" value="MFS"/>
</dbReference>
<evidence type="ECO:0000313" key="8">
    <source>
        <dbReference type="Proteomes" id="UP001168146"/>
    </source>
</evidence>
<feature type="transmembrane region" description="Helical" evidence="6">
    <location>
        <begin position="722"/>
        <end position="740"/>
    </location>
</feature>
<sequence length="930" mass="103163">MASHGVLHTLAVLLTLGTLGSTTPLYDRQTNQSTTKLSVPNAGHLICSTKSFPDLDRSCVLASIEHFCHDHAGYQFPTNSSERSLRASFYVEENVTVPAAPIYLSITKPSGGPYANCSYKLDAQECIAQMTEAIDACNDFSDVNVKSSGTVTDTTCGWQWEVDLSPRPLPPAPPEYNGTSGNALAKRDPNCYHDGFAWPKLALQTGIDDFCTSINNAVIKPSTTHWDMDFYYYFSKDEPWPRKAYFNVATLQQSFHWTFWDCFYLVHSLGRSCEQWGLITGGSDADSKNTWLIDNDPDVHRPGQVPDQSQWVQGRDAVKEAGHPEAGGIPTPPSPPEPADPPADSAITPYTPLNSKRQSMSECFQTGYQFPLSAWNEGLDIFCGWADGQTLNWNEELKFTFWWWDSDGQLHKQSLAMADTEPEKTAPQEHVHTSTDYPEGAQVEIPQGWMYRSRKLGPITFPWYASPQSQLVLVAFVCFLCPGMFNALGGLGGGGQVTAYVGDASNTALYSTFALVGFFAGTITNALGIRIALSFGGIGYCIYTSSYLCFDHTQNFGYSVFAGFFLGICAGVLWCAQGAIMMSYPPEHQKGRYIAVFWGIFNMGGVIGALIPLGQNIHTTSNSTVTDGTYIGFIVLTFLGACLAWTLCDAKKVIRSDGTRVILMQHPTWKSEFIGLWETLISDPWIICLWPMFFASNWFYTYQFNDVNLAQFNTRTRSLNNVLYWFFQIVGAVLSSFILDFPGMRRTTRAKVVWCSLVVLTFAIWGGGYAFQTTYTRAEVNKGANTPLDPSDDYVKMDWTSHGYIGPMFLFIFYGVYDAAWQTSIYWFMGATTNNSRKLANFAGFYKGIQSAGAAIIWRLDGLDAPPPYMNIFASCWALLAGGLIIAAPVLLMKIKDTVLVEEDVKFTDESVDDVVAHKIGHEAVDQEKV</sequence>
<protein>
    <submittedName>
        <fullName evidence="7">Uncharacterized protein</fullName>
    </submittedName>
</protein>
<proteinExistence type="predicted"/>
<comment type="caution">
    <text evidence="7">The sequence shown here is derived from an EMBL/GenBank/DDBJ whole genome shotgun (WGS) entry which is preliminary data.</text>
</comment>
<dbReference type="EMBL" id="JASUXU010000066">
    <property type="protein sequence ID" value="KAK0312215.1"/>
    <property type="molecule type" value="Genomic_DNA"/>
</dbReference>
<evidence type="ECO:0000256" key="2">
    <source>
        <dbReference type="ARBA" id="ARBA00022692"/>
    </source>
</evidence>
<keyword evidence="3 6" id="KW-1133">Transmembrane helix</keyword>
<evidence type="ECO:0000256" key="6">
    <source>
        <dbReference type="SAM" id="Phobius"/>
    </source>
</evidence>
<feature type="region of interest" description="Disordered" evidence="5">
    <location>
        <begin position="297"/>
        <end position="352"/>
    </location>
</feature>
<dbReference type="InterPro" id="IPR051617">
    <property type="entry name" value="UNC-93-like_regulator"/>
</dbReference>
<evidence type="ECO:0000256" key="5">
    <source>
        <dbReference type="SAM" id="MobiDB-lite"/>
    </source>
</evidence>
<feature type="transmembrane region" description="Helical" evidence="6">
    <location>
        <begin position="839"/>
        <end position="860"/>
    </location>
</feature>
<dbReference type="CDD" id="cd06178">
    <property type="entry name" value="MFS_unc93-like"/>
    <property type="match status" value="1"/>
</dbReference>
<organism evidence="7 8">
    <name type="scientific">Friedmanniomyces endolithicus</name>
    <dbReference type="NCBI Taxonomy" id="329885"/>
    <lineage>
        <taxon>Eukaryota</taxon>
        <taxon>Fungi</taxon>
        <taxon>Dikarya</taxon>
        <taxon>Ascomycota</taxon>
        <taxon>Pezizomycotina</taxon>
        <taxon>Dothideomycetes</taxon>
        <taxon>Dothideomycetidae</taxon>
        <taxon>Mycosphaerellales</taxon>
        <taxon>Teratosphaeriaceae</taxon>
        <taxon>Friedmanniomyces</taxon>
    </lineage>
</organism>
<comment type="subcellular location">
    <subcellularLocation>
        <location evidence="1">Membrane</location>
        <topology evidence="1">Multi-pass membrane protein</topology>
    </subcellularLocation>
</comment>
<evidence type="ECO:0000256" key="1">
    <source>
        <dbReference type="ARBA" id="ARBA00004141"/>
    </source>
</evidence>
<name>A0AAN6FDF8_9PEZI</name>
<feature type="transmembrane region" description="Helical" evidence="6">
    <location>
        <begin position="471"/>
        <end position="492"/>
    </location>
</feature>
<gene>
    <name evidence="7" type="ORF">LTR82_014011</name>
</gene>
<dbReference type="PANTHER" id="PTHR23294">
    <property type="entry name" value="ET TRANSLATION PRODUCT-RELATED"/>
    <property type="match status" value="1"/>
</dbReference>
<reference evidence="7" key="1">
    <citation type="submission" date="2021-12" db="EMBL/GenBank/DDBJ databases">
        <title>Black yeast isolated from Biological Soil Crust.</title>
        <authorList>
            <person name="Kurbessoian T."/>
        </authorList>
    </citation>
    <scope>NUCLEOTIDE SEQUENCE</scope>
    <source>
        <strain evidence="7">CCFEE 5208</strain>
    </source>
</reference>
<keyword evidence="2 6" id="KW-0812">Transmembrane</keyword>
<dbReference type="Gene3D" id="1.20.1250.20">
    <property type="entry name" value="MFS general substrate transporter like domains"/>
    <property type="match status" value="1"/>
</dbReference>
<evidence type="ECO:0000256" key="4">
    <source>
        <dbReference type="ARBA" id="ARBA00023136"/>
    </source>
</evidence>
<feature type="transmembrane region" description="Helical" evidence="6">
    <location>
        <begin position="558"/>
        <end position="581"/>
    </location>
</feature>
<feature type="transmembrane region" description="Helical" evidence="6">
    <location>
        <begin position="631"/>
        <end position="648"/>
    </location>
</feature>
<dbReference type="Proteomes" id="UP001168146">
    <property type="component" value="Unassembled WGS sequence"/>
</dbReference>
<accession>A0AAN6FDF8</accession>
<evidence type="ECO:0000313" key="7">
    <source>
        <dbReference type="EMBL" id="KAK0312215.1"/>
    </source>
</evidence>